<dbReference type="FunFam" id="1.20.1310.10:FF:000001">
    <property type="entry name" value="Cullin 3"/>
    <property type="match status" value="1"/>
</dbReference>
<evidence type="ECO:0000256" key="2">
    <source>
        <dbReference type="ARBA" id="ARBA00022499"/>
    </source>
</evidence>
<evidence type="ECO:0000256" key="3">
    <source>
        <dbReference type="ARBA" id="ARBA00022843"/>
    </source>
</evidence>
<dbReference type="InterPro" id="IPR036388">
    <property type="entry name" value="WH-like_DNA-bd_sf"/>
</dbReference>
<keyword evidence="3" id="KW-0832">Ubl conjugation</keyword>
<protein>
    <submittedName>
        <fullName evidence="7">Cullin homology,Winged helix-turn-helix DNA-binding domain,Cullin protein, neddylation domain,Cullin</fullName>
    </submittedName>
</protein>
<evidence type="ECO:0000259" key="6">
    <source>
        <dbReference type="PROSITE" id="PS50069"/>
    </source>
</evidence>
<dbReference type="InterPro" id="IPR001373">
    <property type="entry name" value="Cullin_N"/>
</dbReference>
<dbReference type="GO" id="GO:0003677">
    <property type="term" value="F:DNA binding"/>
    <property type="evidence" value="ECO:0007669"/>
    <property type="project" value="UniProtKB-KW"/>
</dbReference>
<name>A0A5E4MY42_9HEMI</name>
<dbReference type="EMBL" id="CABPRJ010001433">
    <property type="protein sequence ID" value="VVC36450.1"/>
    <property type="molecule type" value="Genomic_DNA"/>
</dbReference>
<dbReference type="SUPFAM" id="SSF46785">
    <property type="entry name" value="Winged helix' DNA-binding domain"/>
    <property type="match status" value="1"/>
</dbReference>
<dbReference type="InterPro" id="IPR036390">
    <property type="entry name" value="WH_DNA-bd_sf"/>
</dbReference>
<dbReference type="SMART" id="SM00182">
    <property type="entry name" value="CULLIN"/>
    <property type="match status" value="1"/>
</dbReference>
<proteinExistence type="inferred from homology"/>
<dbReference type="Gene3D" id="3.30.230.130">
    <property type="entry name" value="Cullin, Chain C, Domain 2"/>
    <property type="match status" value="1"/>
</dbReference>
<keyword evidence="2" id="KW-1017">Isopeptide bond</keyword>
<dbReference type="GO" id="GO:0006511">
    <property type="term" value="P:ubiquitin-dependent protein catabolic process"/>
    <property type="evidence" value="ECO:0007669"/>
    <property type="project" value="InterPro"/>
</dbReference>
<dbReference type="SMART" id="SM00884">
    <property type="entry name" value="Cullin_Nedd8"/>
    <property type="match status" value="1"/>
</dbReference>
<dbReference type="FunFam" id="1.20.1310.10:FF:000002">
    <property type="entry name" value="cullin-3 isoform X1"/>
    <property type="match status" value="1"/>
</dbReference>
<evidence type="ECO:0000313" key="7">
    <source>
        <dbReference type="EMBL" id="VVC36450.1"/>
    </source>
</evidence>
<dbReference type="OrthoDB" id="27073at2759"/>
<dbReference type="Pfam" id="PF10557">
    <property type="entry name" value="Cullin_Nedd8"/>
    <property type="match status" value="1"/>
</dbReference>
<accession>A0A5E4MY42</accession>
<keyword evidence="8" id="KW-1185">Reference proteome</keyword>
<dbReference type="SUPFAM" id="SSF74788">
    <property type="entry name" value="Cullin repeat-like"/>
    <property type="match status" value="1"/>
</dbReference>
<evidence type="ECO:0000256" key="5">
    <source>
        <dbReference type="RuleBase" id="RU003829"/>
    </source>
</evidence>
<dbReference type="Pfam" id="PF26557">
    <property type="entry name" value="Cullin_AB"/>
    <property type="match status" value="1"/>
</dbReference>
<dbReference type="PANTHER" id="PTHR11932">
    <property type="entry name" value="CULLIN"/>
    <property type="match status" value="1"/>
</dbReference>
<dbReference type="SUPFAM" id="SSF75632">
    <property type="entry name" value="Cullin homology domain"/>
    <property type="match status" value="1"/>
</dbReference>
<dbReference type="Gene3D" id="1.20.1310.10">
    <property type="entry name" value="Cullin Repeats"/>
    <property type="match status" value="4"/>
</dbReference>
<dbReference type="InterPro" id="IPR059120">
    <property type="entry name" value="Cullin-like_AB"/>
</dbReference>
<dbReference type="Pfam" id="PF00888">
    <property type="entry name" value="Cullin"/>
    <property type="match status" value="1"/>
</dbReference>
<dbReference type="InterPro" id="IPR016159">
    <property type="entry name" value="Cullin_repeat-like_dom_sf"/>
</dbReference>
<reference evidence="7 8" key="1">
    <citation type="submission" date="2019-08" db="EMBL/GenBank/DDBJ databases">
        <authorList>
            <person name="Alioto T."/>
            <person name="Alioto T."/>
            <person name="Gomez Garrido J."/>
        </authorList>
    </citation>
    <scope>NUCLEOTIDE SEQUENCE [LARGE SCALE GENOMIC DNA]</scope>
</reference>
<dbReference type="InterPro" id="IPR016158">
    <property type="entry name" value="Cullin_homology"/>
</dbReference>
<dbReference type="Proteomes" id="UP000325440">
    <property type="component" value="Unassembled WGS sequence"/>
</dbReference>
<comment type="similarity">
    <text evidence="1 4 5">Belongs to the cullin family.</text>
</comment>
<dbReference type="PROSITE" id="PS50069">
    <property type="entry name" value="CULLIN_2"/>
    <property type="match status" value="1"/>
</dbReference>
<keyword evidence="7" id="KW-0238">DNA-binding</keyword>
<evidence type="ECO:0000313" key="8">
    <source>
        <dbReference type="Proteomes" id="UP000325440"/>
    </source>
</evidence>
<dbReference type="AlphaFoldDB" id="A0A5E4MY42"/>
<dbReference type="GO" id="GO:0031625">
    <property type="term" value="F:ubiquitin protein ligase binding"/>
    <property type="evidence" value="ECO:0007669"/>
    <property type="project" value="InterPro"/>
</dbReference>
<evidence type="ECO:0000256" key="1">
    <source>
        <dbReference type="ARBA" id="ARBA00006019"/>
    </source>
</evidence>
<gene>
    <name evidence="7" type="ORF">CINCED_3A009405</name>
</gene>
<dbReference type="InterPro" id="IPR036317">
    <property type="entry name" value="Cullin_homology_sf"/>
</dbReference>
<evidence type="ECO:0000256" key="4">
    <source>
        <dbReference type="PROSITE-ProRule" id="PRU00330"/>
    </source>
</evidence>
<sequence>MSNHILPDMFNNKWTSINNGIQTILVDNNQHPRYADIIKIINSVSKMKNGNQQLYNRIRETISLHLKSKVLVDVLNSLNKNFLAILDKCWTNYKKSMILLKDMLMCMGKYLKSNNLEPIDNVGISLFLDIIIQHDRIKNYLRKRLLIMVIKYRKHKIIKYSALKNACQMLVELGLTDEHVYEEVFERPFLALSRKFYYNKSQILFKNHIHSYYIFIAKMNAIIEAKLAKHFLHISTKRRIIEVVNDELIKKHILTIIDIKRRGCIFSKGYRIINKALHINDIKCMFELFDDYIYGPRILSHFLKKYLVEQLKIVENKNKRQLNPVTYVQRLLDVNSKLNCLLCYSLYKNNEIFKKTIFSTFKHFINLHPKFPEYLSLFIDKNVQEKKCFGSEKNKKKTPILDQVVVLFKFLQDIYVFKKYYKQHLAKRLLSKCFNEDNEKNMISNLKTEFGDQFTSKFEGMVKDIAKSNTIMDLFKINLTASQSLNCTNIDLSVCVLTTEFWSLPTSSTKCNIPNIAYLPYEEFKTFYLSKNYGHKLQIQPQLGSAEIIFNKNYMNTRNVHKNLLEVSTYQMAILMLFNSFNKITMETIMKKTKINENDLTRELQLLVTGKLSQRILLKSPNIKEIKPHHEFCINELFSCLKIHLITTEEENKLELRKTKEMVEEDRKHEIQAVLVRIMKVHKKLTHNNLTMEVTDQLRRRFVPSPMLINKCIERLIENGYLRRSPKNRNTYIYVA</sequence>
<dbReference type="FunFam" id="1.10.10.10:FF:000014">
    <property type="entry name" value="Cullin 1"/>
    <property type="match status" value="1"/>
</dbReference>
<dbReference type="Gene3D" id="1.10.10.10">
    <property type="entry name" value="Winged helix-like DNA-binding domain superfamily/Winged helix DNA-binding domain"/>
    <property type="match status" value="1"/>
</dbReference>
<organism evidence="7 8">
    <name type="scientific">Cinara cedri</name>
    <dbReference type="NCBI Taxonomy" id="506608"/>
    <lineage>
        <taxon>Eukaryota</taxon>
        <taxon>Metazoa</taxon>
        <taxon>Ecdysozoa</taxon>
        <taxon>Arthropoda</taxon>
        <taxon>Hexapoda</taxon>
        <taxon>Insecta</taxon>
        <taxon>Pterygota</taxon>
        <taxon>Neoptera</taxon>
        <taxon>Paraneoptera</taxon>
        <taxon>Hemiptera</taxon>
        <taxon>Sternorrhyncha</taxon>
        <taxon>Aphidomorpha</taxon>
        <taxon>Aphidoidea</taxon>
        <taxon>Aphididae</taxon>
        <taxon>Lachninae</taxon>
        <taxon>Cinara</taxon>
    </lineage>
</organism>
<dbReference type="InterPro" id="IPR019559">
    <property type="entry name" value="Cullin_neddylation_domain"/>
</dbReference>
<dbReference type="InterPro" id="IPR045093">
    <property type="entry name" value="Cullin"/>
</dbReference>
<feature type="domain" description="Cullin family profile" evidence="6">
    <location>
        <begin position="370"/>
        <end position="608"/>
    </location>
</feature>